<dbReference type="EMBL" id="CP029347">
    <property type="protein sequence ID" value="AWL13327.1"/>
    <property type="molecule type" value="Genomic_DNA"/>
</dbReference>
<evidence type="ECO:0000313" key="2">
    <source>
        <dbReference type="Proteomes" id="UP000245728"/>
    </source>
</evidence>
<keyword evidence="2" id="KW-1185">Reference proteome</keyword>
<gene>
    <name evidence="1" type="ORF">HMF8227_02879</name>
</gene>
<accession>A0A2S2E8T7</accession>
<evidence type="ECO:0000313" key="1">
    <source>
        <dbReference type="EMBL" id="AWL13327.1"/>
    </source>
</evidence>
<sequence>MTPVDETDRARLCGQCSRQVRWCDTESDLRQAMADRQCVAAKSMLLKRLNVISEGQDYVTYVGEIEQHYEVAPNSKSGR</sequence>
<name>A0A2S2E8T7_9ALTE</name>
<dbReference type="KEGG" id="salh:HMF8227_02879"/>
<dbReference type="Proteomes" id="UP000245728">
    <property type="component" value="Chromosome"/>
</dbReference>
<organism evidence="1 2">
    <name type="scientific">Saliniradius amylolyticus</name>
    <dbReference type="NCBI Taxonomy" id="2183582"/>
    <lineage>
        <taxon>Bacteria</taxon>
        <taxon>Pseudomonadati</taxon>
        <taxon>Pseudomonadota</taxon>
        <taxon>Gammaproteobacteria</taxon>
        <taxon>Alteromonadales</taxon>
        <taxon>Alteromonadaceae</taxon>
        <taxon>Saliniradius</taxon>
    </lineage>
</organism>
<dbReference type="AlphaFoldDB" id="A0A2S2E8T7"/>
<proteinExistence type="predicted"/>
<reference evidence="1 2" key="1">
    <citation type="submission" date="2018-05" db="EMBL/GenBank/DDBJ databases">
        <title>Salinimonas sp. HMF8227 Genome sequencing and assembly.</title>
        <authorList>
            <person name="Kang H."/>
            <person name="Kang J."/>
            <person name="Cha I."/>
            <person name="Kim H."/>
            <person name="Joh K."/>
        </authorList>
    </citation>
    <scope>NUCLEOTIDE SEQUENCE [LARGE SCALE GENOMIC DNA]</scope>
    <source>
        <strain evidence="1 2">HMF8227</strain>
    </source>
</reference>
<protein>
    <submittedName>
        <fullName evidence="1">Uncharacterized protein</fullName>
    </submittedName>
</protein>